<dbReference type="InterPro" id="IPR029063">
    <property type="entry name" value="SAM-dependent_MTases_sf"/>
</dbReference>
<dbReference type="Proteomes" id="UP000034591">
    <property type="component" value="Unassembled WGS sequence"/>
</dbReference>
<dbReference type="EMBL" id="LBTI01000035">
    <property type="protein sequence ID" value="KKQ36850.1"/>
    <property type="molecule type" value="Genomic_DNA"/>
</dbReference>
<evidence type="ECO:0000313" key="2">
    <source>
        <dbReference type="Proteomes" id="UP000034591"/>
    </source>
</evidence>
<accession>A0A0G0HE80</accession>
<comment type="caution">
    <text evidence="1">The sequence shown here is derived from an EMBL/GenBank/DDBJ whole genome shotgun (WGS) entry which is preliminary data.</text>
</comment>
<evidence type="ECO:0000313" key="1">
    <source>
        <dbReference type="EMBL" id="KKQ36850.1"/>
    </source>
</evidence>
<dbReference type="SUPFAM" id="SSF53335">
    <property type="entry name" value="S-adenosyl-L-methionine-dependent methyltransferases"/>
    <property type="match status" value="1"/>
</dbReference>
<protein>
    <submittedName>
        <fullName evidence="1">Uncharacterized protein</fullName>
    </submittedName>
</protein>
<proteinExistence type="predicted"/>
<sequence length="230" mass="25753">MVEQAGGVLKTNYRFNSGFFEGCIRSIDSDSPELVGQEAVIAGDIRKKLEVQDRVVLVDLGAMFAASSFVIAKHFEPEIITGRITVVASNREKFNPEVPIDAAKETAHWNKHQPIYPDMPTLEFIKRNLVLVRFANDIDSSHLYQELHLRNIGSADIIHENFGGLFHVPVTNGRNALNGVIRALKSGGILFTTETPCSDTQKYGDSVDIDLIPDEEYYRGGPGYRRYRKK</sequence>
<gene>
    <name evidence="1" type="ORF">US53_C0035G0003</name>
</gene>
<name>A0A0G0HE80_9BACT</name>
<dbReference type="STRING" id="1618545.US53_C0035G0003"/>
<reference evidence="1 2" key="1">
    <citation type="journal article" date="2015" name="Nature">
        <title>rRNA introns, odd ribosomes, and small enigmatic genomes across a large radiation of phyla.</title>
        <authorList>
            <person name="Brown C.T."/>
            <person name="Hug L.A."/>
            <person name="Thomas B.C."/>
            <person name="Sharon I."/>
            <person name="Castelle C.J."/>
            <person name="Singh A."/>
            <person name="Wilkins M.J."/>
            <person name="Williams K.H."/>
            <person name="Banfield J.F."/>
        </authorList>
    </citation>
    <scope>NUCLEOTIDE SEQUENCE [LARGE SCALE GENOMIC DNA]</scope>
</reference>
<organism evidence="1 2">
    <name type="scientific">Candidatus Woesebacteria bacterium GW2011_GWA1_37_7</name>
    <dbReference type="NCBI Taxonomy" id="1618545"/>
    <lineage>
        <taxon>Bacteria</taxon>
        <taxon>Candidatus Woeseibacteriota</taxon>
    </lineage>
</organism>
<dbReference type="AlphaFoldDB" id="A0A0G0HE80"/>